<gene>
    <name evidence="1" type="ORF">FCALED_LOCUS7683</name>
</gene>
<comment type="caution">
    <text evidence="1">The sequence shown here is derived from an EMBL/GenBank/DDBJ whole genome shotgun (WGS) entry which is preliminary data.</text>
</comment>
<proteinExistence type="predicted"/>
<dbReference type="Proteomes" id="UP000789570">
    <property type="component" value="Unassembled WGS sequence"/>
</dbReference>
<name>A0A9N9BZZ3_9GLOM</name>
<evidence type="ECO:0000313" key="2">
    <source>
        <dbReference type="Proteomes" id="UP000789570"/>
    </source>
</evidence>
<dbReference type="EMBL" id="CAJVPQ010002083">
    <property type="protein sequence ID" value="CAG8582755.1"/>
    <property type="molecule type" value="Genomic_DNA"/>
</dbReference>
<protein>
    <submittedName>
        <fullName evidence="1">13256_t:CDS:1</fullName>
    </submittedName>
</protein>
<feature type="non-terminal residue" evidence="1">
    <location>
        <position position="1"/>
    </location>
</feature>
<accession>A0A9N9BZZ3</accession>
<organism evidence="1 2">
    <name type="scientific">Funneliformis caledonium</name>
    <dbReference type="NCBI Taxonomy" id="1117310"/>
    <lineage>
        <taxon>Eukaryota</taxon>
        <taxon>Fungi</taxon>
        <taxon>Fungi incertae sedis</taxon>
        <taxon>Mucoromycota</taxon>
        <taxon>Glomeromycotina</taxon>
        <taxon>Glomeromycetes</taxon>
        <taxon>Glomerales</taxon>
        <taxon>Glomeraceae</taxon>
        <taxon>Funneliformis</taxon>
    </lineage>
</organism>
<sequence length="44" mass="5118">EETNSIIKAINAIYFKHIEGYTNGRYEKTSKFKSENGTNNYTNK</sequence>
<dbReference type="AlphaFoldDB" id="A0A9N9BZZ3"/>
<evidence type="ECO:0000313" key="1">
    <source>
        <dbReference type="EMBL" id="CAG8582755.1"/>
    </source>
</evidence>
<keyword evidence="2" id="KW-1185">Reference proteome</keyword>
<reference evidence="1" key="1">
    <citation type="submission" date="2021-06" db="EMBL/GenBank/DDBJ databases">
        <authorList>
            <person name="Kallberg Y."/>
            <person name="Tangrot J."/>
            <person name="Rosling A."/>
        </authorList>
    </citation>
    <scope>NUCLEOTIDE SEQUENCE</scope>
    <source>
        <strain evidence="1">UK204</strain>
    </source>
</reference>